<accession>A2DMU5</accession>
<dbReference type="InParanoid" id="A2DMU5"/>
<dbReference type="Proteomes" id="UP000001542">
    <property type="component" value="Unassembled WGS sequence"/>
</dbReference>
<dbReference type="STRING" id="5722.A2DMU5"/>
<keyword evidence="5" id="KW-1185">Reference proteome</keyword>
<keyword evidence="4" id="KW-0489">Methyltransferase</keyword>
<dbReference type="EMBL" id="DS113220">
    <property type="protein sequence ID" value="EAY18316.1"/>
    <property type="molecule type" value="Genomic_DNA"/>
</dbReference>
<gene>
    <name evidence="4" type="ORF">TVAG_254280</name>
</gene>
<dbReference type="GO" id="GO:0031167">
    <property type="term" value="P:rRNA methylation"/>
    <property type="evidence" value="ECO:0000318"/>
    <property type="project" value="GO_Central"/>
</dbReference>
<dbReference type="OrthoDB" id="419617at2759"/>
<dbReference type="InterPro" id="IPR029063">
    <property type="entry name" value="SAM-dependent_MTases_sf"/>
</dbReference>
<dbReference type="VEuPathDB" id="TrichDB:TVAGG3_0059060"/>
<sequence>MKLKQLQSLLEGFEGPPEPKIEFEQYPTPARLAAEVIFDASTLRGDIEGKIVADLGCGCGILSIACLVMGAKEVHSFDLDPVSIEAAKRNLDLLEFDEPPPIFFHECDVTKLGDEQKFDTVVMNPPFGTRNKGVDMTFLQVASKISTGAIYSFHKSSTRNHILNIAAPKFGLRGELEMEVNFDLKKLYKFHKKDIKAVEVDIYRFEHIPTQALPKPQ</sequence>
<dbReference type="Gene3D" id="3.40.50.150">
    <property type="entry name" value="Vaccinia Virus protein VP39"/>
    <property type="match status" value="1"/>
</dbReference>
<keyword evidence="4" id="KW-0808">Transferase</keyword>
<comment type="similarity">
    <text evidence="1">Belongs to the methyltransferase superfamily. PrmA family.</text>
</comment>
<reference evidence="4" key="2">
    <citation type="journal article" date="2007" name="Science">
        <title>Draft genome sequence of the sexually transmitted pathogen Trichomonas vaginalis.</title>
        <authorList>
            <person name="Carlton J.M."/>
            <person name="Hirt R.P."/>
            <person name="Silva J.C."/>
            <person name="Delcher A.L."/>
            <person name="Schatz M."/>
            <person name="Zhao Q."/>
            <person name="Wortman J.R."/>
            <person name="Bidwell S.L."/>
            <person name="Alsmark U.C.M."/>
            <person name="Besteiro S."/>
            <person name="Sicheritz-Ponten T."/>
            <person name="Noel C.J."/>
            <person name="Dacks J.B."/>
            <person name="Foster P.G."/>
            <person name="Simillion C."/>
            <person name="Van de Peer Y."/>
            <person name="Miranda-Saavedra D."/>
            <person name="Barton G.J."/>
            <person name="Westrop G.D."/>
            <person name="Mueller S."/>
            <person name="Dessi D."/>
            <person name="Fiori P.L."/>
            <person name="Ren Q."/>
            <person name="Paulsen I."/>
            <person name="Zhang H."/>
            <person name="Bastida-Corcuera F.D."/>
            <person name="Simoes-Barbosa A."/>
            <person name="Brown M.T."/>
            <person name="Hayes R.D."/>
            <person name="Mukherjee M."/>
            <person name="Okumura C.Y."/>
            <person name="Schneider R."/>
            <person name="Smith A.J."/>
            <person name="Vanacova S."/>
            <person name="Villalvazo M."/>
            <person name="Haas B.J."/>
            <person name="Pertea M."/>
            <person name="Feldblyum T.V."/>
            <person name="Utterback T.R."/>
            <person name="Shu C.L."/>
            <person name="Osoegawa K."/>
            <person name="de Jong P.J."/>
            <person name="Hrdy I."/>
            <person name="Horvathova L."/>
            <person name="Zubacova Z."/>
            <person name="Dolezal P."/>
            <person name="Malik S.B."/>
            <person name="Logsdon J.M. Jr."/>
            <person name="Henze K."/>
            <person name="Gupta A."/>
            <person name="Wang C.C."/>
            <person name="Dunne R.L."/>
            <person name="Upcroft J.A."/>
            <person name="Upcroft P."/>
            <person name="White O."/>
            <person name="Salzberg S.L."/>
            <person name="Tang P."/>
            <person name="Chiu C.-H."/>
            <person name="Lee Y.-S."/>
            <person name="Embley T.M."/>
            <person name="Coombs G.H."/>
            <person name="Mottram J.C."/>
            <person name="Tachezy J."/>
            <person name="Fraser-Liggett C.M."/>
            <person name="Johnson P.J."/>
        </authorList>
    </citation>
    <scope>NUCLEOTIDE SEQUENCE [LARGE SCALE GENOMIC DNA]</scope>
    <source>
        <strain evidence="4">G3</strain>
    </source>
</reference>
<feature type="domain" description="Methyltransferase small" evidence="3">
    <location>
        <begin position="43"/>
        <end position="140"/>
    </location>
</feature>
<dbReference type="GO" id="GO:0008988">
    <property type="term" value="F:rRNA (adenine-N6-)-methyltransferase activity"/>
    <property type="evidence" value="ECO:0000318"/>
    <property type="project" value="GO_Central"/>
</dbReference>
<protein>
    <recommendedName>
        <fullName evidence="2">Methyltransferase-like protein 5</fullName>
    </recommendedName>
</protein>
<evidence type="ECO:0000256" key="1">
    <source>
        <dbReference type="ARBA" id="ARBA00009741"/>
    </source>
</evidence>
<dbReference type="AlphaFoldDB" id="A2DMU5"/>
<dbReference type="RefSeq" id="XP_001579302.1">
    <property type="nucleotide sequence ID" value="XM_001579252.1"/>
</dbReference>
<name>A2DMU5_TRIV3</name>
<reference evidence="4" key="1">
    <citation type="submission" date="2006-10" db="EMBL/GenBank/DDBJ databases">
        <authorList>
            <person name="Amadeo P."/>
            <person name="Zhao Q."/>
            <person name="Wortman J."/>
            <person name="Fraser-Liggett C."/>
            <person name="Carlton J."/>
        </authorList>
    </citation>
    <scope>NUCLEOTIDE SEQUENCE</scope>
    <source>
        <strain evidence="4">G3</strain>
    </source>
</reference>
<evidence type="ECO:0000313" key="4">
    <source>
        <dbReference type="EMBL" id="EAY18316.1"/>
    </source>
</evidence>
<dbReference type="VEuPathDB" id="TrichDB:TVAG_254280"/>
<evidence type="ECO:0000256" key="2">
    <source>
        <dbReference type="ARBA" id="ARBA00041374"/>
    </source>
</evidence>
<dbReference type="PANTHER" id="PTHR23290">
    <property type="entry name" value="RRNA N6-ADENOSINE-METHYLTRANSFERASE METTL5"/>
    <property type="match status" value="1"/>
</dbReference>
<dbReference type="PANTHER" id="PTHR23290:SF0">
    <property type="entry name" value="RRNA N6-ADENOSINE-METHYLTRANSFERASE METTL5"/>
    <property type="match status" value="1"/>
</dbReference>
<dbReference type="SMR" id="A2DMU5"/>
<organism evidence="4 5">
    <name type="scientific">Trichomonas vaginalis (strain ATCC PRA-98 / G3)</name>
    <dbReference type="NCBI Taxonomy" id="412133"/>
    <lineage>
        <taxon>Eukaryota</taxon>
        <taxon>Metamonada</taxon>
        <taxon>Parabasalia</taxon>
        <taxon>Trichomonadida</taxon>
        <taxon>Trichomonadidae</taxon>
        <taxon>Trichomonas</taxon>
    </lineage>
</organism>
<proteinExistence type="inferred from homology"/>
<dbReference type="Pfam" id="PF05175">
    <property type="entry name" value="MTS"/>
    <property type="match status" value="1"/>
</dbReference>
<evidence type="ECO:0000259" key="3">
    <source>
        <dbReference type="Pfam" id="PF05175"/>
    </source>
</evidence>
<dbReference type="InterPro" id="IPR002052">
    <property type="entry name" value="DNA_methylase_N6_adenine_CS"/>
</dbReference>
<dbReference type="InterPro" id="IPR007848">
    <property type="entry name" value="Small_mtfrase_dom"/>
</dbReference>
<dbReference type="KEGG" id="tva:5463822"/>
<dbReference type="eggNOG" id="KOG3420">
    <property type="taxonomic scope" value="Eukaryota"/>
</dbReference>
<dbReference type="InterPro" id="IPR051720">
    <property type="entry name" value="rRNA_MeTrfase/Polyamine_Synth"/>
</dbReference>
<evidence type="ECO:0000313" key="5">
    <source>
        <dbReference type="Proteomes" id="UP000001542"/>
    </source>
</evidence>
<dbReference type="PROSITE" id="PS00092">
    <property type="entry name" value="N6_MTASE"/>
    <property type="match status" value="1"/>
</dbReference>
<dbReference type="CDD" id="cd02440">
    <property type="entry name" value="AdoMet_MTases"/>
    <property type="match status" value="1"/>
</dbReference>
<dbReference type="GO" id="GO:0003676">
    <property type="term" value="F:nucleic acid binding"/>
    <property type="evidence" value="ECO:0007669"/>
    <property type="project" value="InterPro"/>
</dbReference>
<dbReference type="OMA" id="DVVYSIH"/>
<dbReference type="SUPFAM" id="SSF53335">
    <property type="entry name" value="S-adenosyl-L-methionine-dependent methyltransferases"/>
    <property type="match status" value="1"/>
</dbReference>